<dbReference type="RefSeq" id="WP_173084969.1">
    <property type="nucleotide sequence ID" value="NZ_BAABJB010000084.1"/>
</dbReference>
<dbReference type="Pfam" id="PF04672">
    <property type="entry name" value="Methyltransf_19"/>
    <property type="match status" value="1"/>
</dbReference>
<name>A0A6V8LM41_9ACTN</name>
<evidence type="ECO:0000313" key="2">
    <source>
        <dbReference type="Proteomes" id="UP000482960"/>
    </source>
</evidence>
<reference evidence="1 2" key="1">
    <citation type="submission" date="2020-03" db="EMBL/GenBank/DDBJ databases">
        <title>Whole genome shotgun sequence of Phytohabitans rumicis NBRC 108638.</title>
        <authorList>
            <person name="Komaki H."/>
            <person name="Tamura T."/>
        </authorList>
    </citation>
    <scope>NUCLEOTIDE SEQUENCE [LARGE SCALE GENOMIC DNA]</scope>
    <source>
        <strain evidence="1 2">NBRC 108638</strain>
    </source>
</reference>
<accession>A0A6V8LM41</accession>
<evidence type="ECO:0008006" key="3">
    <source>
        <dbReference type="Google" id="ProtNLM"/>
    </source>
</evidence>
<evidence type="ECO:0000313" key="1">
    <source>
        <dbReference type="EMBL" id="GFJ95679.1"/>
    </source>
</evidence>
<organism evidence="1 2">
    <name type="scientific">Phytohabitans rumicis</name>
    <dbReference type="NCBI Taxonomy" id="1076125"/>
    <lineage>
        <taxon>Bacteria</taxon>
        <taxon>Bacillati</taxon>
        <taxon>Actinomycetota</taxon>
        <taxon>Actinomycetes</taxon>
        <taxon>Micromonosporales</taxon>
        <taxon>Micromonosporaceae</taxon>
    </lineage>
</organism>
<proteinExistence type="predicted"/>
<keyword evidence="2" id="KW-1185">Reference proteome</keyword>
<sequence>MNRPDWAPYGVDLDRPNAARVYDFYLGGAHNFAADRAMAQQALAGWPELPLIMRANRAFLRRAVRFLVRAGVRQFLDLGSGIPTVGNVHEVAHAQDPACRVVYVDIDPVAVAHSRAILDGDARVTAVQADLREPATVLGLAAEQGGLDLAEPVAVLLVAVLHFVPDADAPAKLITAYREATAPGSAIAVCHATADGQGDKAAEHRALYARTPTPMTMRSRAEITGMLAGYELVDPGLVYMTLWRPDDDEVPDRPESFPGYAAVGLR</sequence>
<dbReference type="Gene3D" id="3.40.50.150">
    <property type="entry name" value="Vaccinia Virus protein VP39"/>
    <property type="match status" value="1"/>
</dbReference>
<dbReference type="SUPFAM" id="SSF53335">
    <property type="entry name" value="S-adenosyl-L-methionine-dependent methyltransferases"/>
    <property type="match status" value="1"/>
</dbReference>
<comment type="caution">
    <text evidence="1">The sequence shown here is derived from an EMBL/GenBank/DDBJ whole genome shotgun (WGS) entry which is preliminary data.</text>
</comment>
<reference evidence="1 2" key="2">
    <citation type="submission" date="2020-03" db="EMBL/GenBank/DDBJ databases">
        <authorList>
            <person name="Ichikawa N."/>
            <person name="Kimura A."/>
            <person name="Kitahashi Y."/>
            <person name="Uohara A."/>
        </authorList>
    </citation>
    <scope>NUCLEOTIDE SEQUENCE [LARGE SCALE GENOMIC DNA]</scope>
    <source>
        <strain evidence="1 2">NBRC 108638</strain>
    </source>
</reference>
<dbReference type="InterPro" id="IPR006764">
    <property type="entry name" value="SAM_dep_MeTrfase_SAV2177_type"/>
</dbReference>
<dbReference type="Proteomes" id="UP000482960">
    <property type="component" value="Unassembled WGS sequence"/>
</dbReference>
<gene>
    <name evidence="1" type="ORF">Prum_093210</name>
</gene>
<dbReference type="EMBL" id="BLPG01000002">
    <property type="protein sequence ID" value="GFJ95679.1"/>
    <property type="molecule type" value="Genomic_DNA"/>
</dbReference>
<dbReference type="InterPro" id="IPR029063">
    <property type="entry name" value="SAM-dependent_MTases_sf"/>
</dbReference>
<dbReference type="PIRSF" id="PIRSF017393">
    <property type="entry name" value="MTase_SAV2177"/>
    <property type="match status" value="1"/>
</dbReference>
<dbReference type="CDD" id="cd02440">
    <property type="entry name" value="AdoMet_MTases"/>
    <property type="match status" value="1"/>
</dbReference>
<protein>
    <recommendedName>
        <fullName evidence="3">S-adenosyl methyltransferase</fullName>
    </recommendedName>
</protein>
<dbReference type="AlphaFoldDB" id="A0A6V8LM41"/>